<name>A0ABQ8MJ72_LABRO</name>
<protein>
    <submittedName>
        <fullName evidence="12">Aminopeptidase N</fullName>
    </submittedName>
</protein>
<comment type="cofactor">
    <cofactor evidence="1">
        <name>Zn(2+)</name>
        <dbReference type="ChEBI" id="CHEBI:29105"/>
    </cofactor>
</comment>
<comment type="similarity">
    <text evidence="2">Belongs to the peptidase M1 family.</text>
</comment>
<feature type="domain" description="ERAP1-like C-terminal" evidence="10">
    <location>
        <begin position="1391"/>
        <end position="1601"/>
    </location>
</feature>
<evidence type="ECO:0000259" key="10">
    <source>
        <dbReference type="Pfam" id="PF11838"/>
    </source>
</evidence>
<feature type="domain" description="Aminopeptidase N-like N-terminal" evidence="11">
    <location>
        <begin position="875"/>
        <end position="1073"/>
    </location>
</feature>
<comment type="caution">
    <text evidence="12">The sequence shown here is derived from an EMBL/GenBank/DDBJ whole genome shotgun (WGS) entry which is preliminary data.</text>
</comment>
<proteinExistence type="inferred from homology"/>
<dbReference type="InterPro" id="IPR045357">
    <property type="entry name" value="Aminopeptidase_N-like_N"/>
</dbReference>
<accession>A0ABQ8MJ72</accession>
<evidence type="ECO:0000256" key="1">
    <source>
        <dbReference type="ARBA" id="ARBA00001947"/>
    </source>
</evidence>
<dbReference type="Pfam" id="PF17900">
    <property type="entry name" value="Peptidase_M1_N"/>
    <property type="match status" value="3"/>
</dbReference>
<evidence type="ECO:0000259" key="11">
    <source>
        <dbReference type="Pfam" id="PF17900"/>
    </source>
</evidence>
<dbReference type="Proteomes" id="UP000830375">
    <property type="component" value="Unassembled WGS sequence"/>
</dbReference>
<dbReference type="PANTHER" id="PTHR11533">
    <property type="entry name" value="PROTEASE M1 ZINC METALLOPROTEASE"/>
    <property type="match status" value="1"/>
</dbReference>
<evidence type="ECO:0000256" key="4">
    <source>
        <dbReference type="ARBA" id="ARBA00022723"/>
    </source>
</evidence>
<dbReference type="PANTHER" id="PTHR11533:SF300">
    <property type="entry name" value="AMINOPEPTIDASE"/>
    <property type="match status" value="1"/>
</dbReference>
<feature type="domain" description="Aminopeptidase N-like N-terminal" evidence="11">
    <location>
        <begin position="159"/>
        <end position="232"/>
    </location>
</feature>
<evidence type="ECO:0000256" key="8">
    <source>
        <dbReference type="SAM" id="SignalP"/>
    </source>
</evidence>
<dbReference type="Gene3D" id="1.10.390.10">
    <property type="entry name" value="Neutral Protease Domain 2"/>
    <property type="match status" value="2"/>
</dbReference>
<evidence type="ECO:0000256" key="7">
    <source>
        <dbReference type="ARBA" id="ARBA00023049"/>
    </source>
</evidence>
<dbReference type="Gene3D" id="1.25.50.20">
    <property type="match status" value="2"/>
</dbReference>
<evidence type="ECO:0000259" key="9">
    <source>
        <dbReference type="Pfam" id="PF01433"/>
    </source>
</evidence>
<dbReference type="Gene3D" id="2.60.40.1730">
    <property type="entry name" value="tricorn interacting facor f3 domain"/>
    <property type="match status" value="3"/>
</dbReference>
<sequence length="1720" mass="196842">MVLAAIALLTIIALSVVYNREKSKNAAKFSNATILPVPPTPKTSNEPWDKYRLPDSLSPQYYNVTLWPRLVMNANGMYIFTGTSGVMFTCVKKTDLILIHSNKLNLTLFNGHHAKLAGLSGVTAPAIKKTWFQTETQYLVIQLEGKLKPEKSYWLYTEIIAITQMQATYARKAFPCFDEPGMKAVFHITLIHDLEMTALSNSQEIKTEKVIMDGTYVTRTIFGPTKKMSTYLVAFVVSDFAYINAKDKKGVSVRIWARKKAIEDGQGNYALNITQPILEFFEKYYNTSYPLSKSDQMALPDFNAGAMENWGLVTYRETALLYDPRTSANGNKQRIVSVVSHELAHMWFGNLVTLKWWNDLWLNEGFASYVEYLGADYAEPTWNMKDQIILYDLQRAFAVDSLTSSHPLSRKEEEGAAVLRMLSEFLTEPVFAKGLGIMNRWILQMGYPVVTIDTQTGSVSQKHFLLEPEAVVERKSEFSYEWFVPIKWMKKDQVQDQLWLLQKSTIHRPMKVSKNEWVLANLNVSGYFRVNYDLGNWDRLLSQLDSNHETYFKKQVKPLFEYFGTISSNWTRVPTGHTDQFTQIIALSLACSTGVEGCRELTRSWFKKWMQNPHNNVIHPNLRSTVYCDAIAAGGAEEWNFGWQMFQKATVAAEAVKLRSALACTKVPWLLNRYLEYTMNPEKIRKQDATSTIGSIASNIIGQPLAWDFVRANWDYFFKAYGTGSFTFSRLISDITYRFCTPFELTQLKRFQKDNAETGFGSGTQALQQAIEKTTAKIKWLAENKEPVLQLHFNSAVMGKGFYISKPLGFVLFGLGIGAVLTIFALSVVYAQEKRKNEVNAVVETRTLTTAAPHSTSAPSDEPWDKYRLPDTLLPEYYNVTLWPRLVLDEQGMYIFTGTSGVAFKCVKETDLIIIHSNELNFTLTSEMHHAKLTGLRGTSAPAVLKTWLQTQTQFMVIQLKENLQVGKSYWLYVEFRGELSDDLGGFYKSEYTEKGVKKVVATTQMQPTAARNAFPCFDEPSMKAVFHLTLLHPPGTVALANGMELGTENITIDNQKVLRTTFEPTEKMSTYLLAFVVSEFTNIRSPPEANIRIWGRREAIESGQGDYALNVTLPVLKYLENYYNTTYPLSKSDQIALPDFAAGAMENWGLITYRELSLFYDPKVSSTEDKEWVATVITHELAHMWFGNLVTMRWWNDLWLNEGFAMWSVVKATSEDTTNLLSFFLKKDLMVLQQVQRAFTVDALVSSHPLSSKEDEVVTPGQIDELFDTITYSKGAAVLRMLSEFLTEPVFAKGLHNYLHEYAYSNTVYTDLWGKLQEMGFPVVTIDTQTGSISQQHFLIHPEAVMDRPSGYNYEWFVPITWMKSGNNTGQHWLLSKTESYKPMKTDTDWILANLNVTGYYRVNYDPQNWERLLKQLTSDHKVIPVLNRGQIIDDAFNLARAEIINITLALGTTKYLSEEMEYIPWESAIRNLEYFFLMFERTEVYGHLQTYLRRKVQPLFDHFKVITSNWTQKPSRFMDQYNQVNAITMACKTGVKGCSELTRMWYRQWMKNPGSNPIPPNLKLTVYCNAIAAGGVEEWDFGWQMFKNTTIAAEAEKLAYDPNMIRKQDVTYAIVYIAGNVIGQPLVWDFVRGNWERITKDFEDGSFFLGRLIHGITKKFSTEFDLKQLQQFKEEFEASSLNFGIQAIEQAIEQTKANSKWMSENKAQLMNWLIEQTA</sequence>
<keyword evidence="12" id="KW-0031">Aminopeptidase</keyword>
<evidence type="ECO:0000313" key="13">
    <source>
        <dbReference type="Proteomes" id="UP000830375"/>
    </source>
</evidence>
<dbReference type="InterPro" id="IPR034016">
    <property type="entry name" value="M1_APN-typ"/>
</dbReference>
<evidence type="ECO:0000313" key="12">
    <source>
        <dbReference type="EMBL" id="KAI2662918.1"/>
    </source>
</evidence>
<dbReference type="EMBL" id="JACTAM010000007">
    <property type="protein sequence ID" value="KAI2662918.1"/>
    <property type="molecule type" value="Genomic_DNA"/>
</dbReference>
<dbReference type="Pfam" id="PF11838">
    <property type="entry name" value="ERAP1_C"/>
    <property type="match status" value="3"/>
</dbReference>
<gene>
    <name evidence="12" type="ORF">H4Q32_001900</name>
</gene>
<organism evidence="12 13">
    <name type="scientific">Labeo rohita</name>
    <name type="common">Indian major carp</name>
    <name type="synonym">Cyprinus rohita</name>
    <dbReference type="NCBI Taxonomy" id="84645"/>
    <lineage>
        <taxon>Eukaryota</taxon>
        <taxon>Metazoa</taxon>
        <taxon>Chordata</taxon>
        <taxon>Craniata</taxon>
        <taxon>Vertebrata</taxon>
        <taxon>Euteleostomi</taxon>
        <taxon>Actinopterygii</taxon>
        <taxon>Neopterygii</taxon>
        <taxon>Teleostei</taxon>
        <taxon>Ostariophysi</taxon>
        <taxon>Cypriniformes</taxon>
        <taxon>Cyprinidae</taxon>
        <taxon>Labeoninae</taxon>
        <taxon>Labeonini</taxon>
        <taxon>Labeo</taxon>
    </lineage>
</organism>
<keyword evidence="3" id="KW-0645">Protease</keyword>
<feature type="domain" description="ERAP1-like C-terminal" evidence="10">
    <location>
        <begin position="549"/>
        <end position="774"/>
    </location>
</feature>
<dbReference type="Gene3D" id="2.60.40.1910">
    <property type="match status" value="2"/>
</dbReference>
<evidence type="ECO:0000256" key="5">
    <source>
        <dbReference type="ARBA" id="ARBA00022801"/>
    </source>
</evidence>
<feature type="signal peptide" evidence="8">
    <location>
        <begin position="1"/>
        <end position="19"/>
    </location>
</feature>
<feature type="domain" description="Aminopeptidase N-like N-terminal" evidence="11">
    <location>
        <begin position="59"/>
        <end position="155"/>
    </location>
</feature>
<keyword evidence="8" id="KW-0732">Signal</keyword>
<dbReference type="SUPFAM" id="SSF63737">
    <property type="entry name" value="Leukotriene A4 hydrolase N-terminal domain"/>
    <property type="match status" value="2"/>
</dbReference>
<evidence type="ECO:0000256" key="3">
    <source>
        <dbReference type="ARBA" id="ARBA00022670"/>
    </source>
</evidence>
<evidence type="ECO:0000256" key="2">
    <source>
        <dbReference type="ARBA" id="ARBA00010136"/>
    </source>
</evidence>
<dbReference type="InterPro" id="IPR050344">
    <property type="entry name" value="Peptidase_M1_aminopeptidases"/>
</dbReference>
<keyword evidence="13" id="KW-1185">Reference proteome</keyword>
<dbReference type="InterPro" id="IPR014782">
    <property type="entry name" value="Peptidase_M1_dom"/>
</dbReference>
<dbReference type="PRINTS" id="PR00756">
    <property type="entry name" value="ALADIPTASE"/>
</dbReference>
<dbReference type="InterPro" id="IPR042097">
    <property type="entry name" value="Aminopeptidase_N-like_N_sf"/>
</dbReference>
<feature type="domain" description="Peptidase M1 membrane alanine aminopeptidase" evidence="9">
    <location>
        <begin position="269"/>
        <end position="435"/>
    </location>
</feature>
<keyword evidence="5" id="KW-0378">Hydrolase</keyword>
<dbReference type="CDD" id="cd09601">
    <property type="entry name" value="M1_APN-Q_like"/>
    <property type="match status" value="2"/>
</dbReference>
<feature type="chain" id="PRO_5047480989" evidence="8">
    <location>
        <begin position="20"/>
        <end position="1720"/>
    </location>
</feature>
<keyword evidence="6" id="KW-0862">Zinc</keyword>
<keyword evidence="4" id="KW-0479">Metal-binding</keyword>
<reference evidence="12 13" key="1">
    <citation type="submission" date="2022-01" db="EMBL/GenBank/DDBJ databases">
        <title>A high-quality chromosome-level genome assembly of rohu carp, Labeo rohita.</title>
        <authorList>
            <person name="Arick M.A. II"/>
            <person name="Hsu C.-Y."/>
            <person name="Magbanua Z."/>
            <person name="Pechanova O."/>
            <person name="Grover C."/>
            <person name="Miller E."/>
            <person name="Thrash A."/>
            <person name="Ezzel L."/>
            <person name="Alam S."/>
            <person name="Benzie J."/>
            <person name="Hamilton M."/>
            <person name="Karsi A."/>
            <person name="Lawrence M.L."/>
            <person name="Peterson D.G."/>
        </authorList>
    </citation>
    <scope>NUCLEOTIDE SEQUENCE [LARGE SCALE GENOMIC DNA]</scope>
    <source>
        <strain evidence="13">BAU-BD-2019</strain>
        <tissue evidence="12">Blood</tissue>
    </source>
</reference>
<dbReference type="InterPro" id="IPR027268">
    <property type="entry name" value="Peptidase_M4/M1_CTD_sf"/>
</dbReference>
<keyword evidence="7" id="KW-0482">Metalloprotease</keyword>
<dbReference type="SUPFAM" id="SSF55486">
    <property type="entry name" value="Metalloproteases ('zincins'), catalytic domain"/>
    <property type="match status" value="2"/>
</dbReference>
<feature type="domain" description="ERAP1-like C-terminal" evidence="10">
    <location>
        <begin position="1603"/>
        <end position="1698"/>
    </location>
</feature>
<dbReference type="InterPro" id="IPR001930">
    <property type="entry name" value="Peptidase_M1"/>
</dbReference>
<feature type="domain" description="Peptidase M1 membrane alanine aminopeptidase" evidence="9">
    <location>
        <begin position="1108"/>
        <end position="1320"/>
    </location>
</feature>
<dbReference type="GO" id="GO:0004177">
    <property type="term" value="F:aminopeptidase activity"/>
    <property type="evidence" value="ECO:0007669"/>
    <property type="project" value="UniProtKB-KW"/>
</dbReference>
<dbReference type="Pfam" id="PF01433">
    <property type="entry name" value="Peptidase_M1"/>
    <property type="match status" value="2"/>
</dbReference>
<dbReference type="InterPro" id="IPR024571">
    <property type="entry name" value="ERAP1-like_C_dom"/>
</dbReference>
<evidence type="ECO:0000256" key="6">
    <source>
        <dbReference type="ARBA" id="ARBA00022833"/>
    </source>
</evidence>